<dbReference type="RefSeq" id="WP_315602744.1">
    <property type="nucleotide sequence ID" value="NZ_CP130318.1"/>
</dbReference>
<dbReference type="GO" id="GO:0005524">
    <property type="term" value="F:ATP binding"/>
    <property type="evidence" value="ECO:0007669"/>
    <property type="project" value="UniProtKB-UniRule"/>
</dbReference>
<reference evidence="3 4" key="1">
    <citation type="submission" date="2022-02" db="EMBL/GenBank/DDBJ databases">
        <title>Paenibacillus sp. MBLB1776 Whole Genome Shotgun Sequencing.</title>
        <authorList>
            <person name="Hwang C.Y."/>
            <person name="Cho E.-S."/>
            <person name="Seo M.-J."/>
        </authorList>
    </citation>
    <scope>NUCLEOTIDE SEQUENCE [LARGE SCALE GENOMIC DNA]</scope>
    <source>
        <strain evidence="3 4">MBLB1776</strain>
    </source>
</reference>
<dbReference type="Proteomes" id="UP001305702">
    <property type="component" value="Chromosome"/>
</dbReference>
<keyword evidence="1" id="KW-0547">Nucleotide-binding</keyword>
<evidence type="ECO:0000313" key="3">
    <source>
        <dbReference type="EMBL" id="WNQ08977.1"/>
    </source>
</evidence>
<dbReference type="Pfam" id="PF00069">
    <property type="entry name" value="Pkinase"/>
    <property type="match status" value="1"/>
</dbReference>
<evidence type="ECO:0000259" key="2">
    <source>
        <dbReference type="PROSITE" id="PS50011"/>
    </source>
</evidence>
<dbReference type="KEGG" id="paun:MJA45_15110"/>
<dbReference type="PROSITE" id="PS50011">
    <property type="entry name" value="PROTEIN_KINASE_DOM"/>
    <property type="match status" value="1"/>
</dbReference>
<dbReference type="CDD" id="cd00180">
    <property type="entry name" value="PKc"/>
    <property type="match status" value="1"/>
</dbReference>
<feature type="binding site" evidence="1">
    <location>
        <position position="55"/>
    </location>
    <ligand>
        <name>ATP</name>
        <dbReference type="ChEBI" id="CHEBI:30616"/>
    </ligand>
</feature>
<dbReference type="SUPFAM" id="SSF56112">
    <property type="entry name" value="Protein kinase-like (PK-like)"/>
    <property type="match status" value="1"/>
</dbReference>
<sequence>MLSYLRNVYENWIDYPCRPGTVLNGYRLVKFVGSGSYGLTYLCREMGTGRLAALKHNKPSKAELGIQLLEREAAILRQLDHPRIPGFRELFTADGKRCLITDYVIGLNVEEALFAGRRRYSEEESLGILAELLEMMEYIHSRGIVHLDIRIPNVILNHKGLNLLDFGLARPIGDRDAGPFPDEETRMRRTPAVSSDLYAAGHFLLFLLYSMVEDEPGKEQASEGWQEELPVSDGTKRLIRRLLQVDKPYANAREASCEIRRLLER</sequence>
<gene>
    <name evidence="3" type="ORF">MJA45_15110</name>
</gene>
<keyword evidence="4" id="KW-1185">Reference proteome</keyword>
<dbReference type="GO" id="GO:0004672">
    <property type="term" value="F:protein kinase activity"/>
    <property type="evidence" value="ECO:0007669"/>
    <property type="project" value="InterPro"/>
</dbReference>
<feature type="domain" description="Protein kinase" evidence="2">
    <location>
        <begin position="26"/>
        <end position="265"/>
    </location>
</feature>
<dbReference type="InterPro" id="IPR011009">
    <property type="entry name" value="Kinase-like_dom_sf"/>
</dbReference>
<keyword evidence="3" id="KW-0808">Transferase</keyword>
<dbReference type="AlphaFoldDB" id="A0AA96L8I3"/>
<proteinExistence type="predicted"/>
<dbReference type="InterPro" id="IPR017441">
    <property type="entry name" value="Protein_kinase_ATP_BS"/>
</dbReference>
<dbReference type="PROSITE" id="PS00107">
    <property type="entry name" value="PROTEIN_KINASE_ATP"/>
    <property type="match status" value="1"/>
</dbReference>
<evidence type="ECO:0000256" key="1">
    <source>
        <dbReference type="PROSITE-ProRule" id="PRU10141"/>
    </source>
</evidence>
<dbReference type="InterPro" id="IPR000719">
    <property type="entry name" value="Prot_kinase_dom"/>
</dbReference>
<dbReference type="Gene3D" id="1.10.510.10">
    <property type="entry name" value="Transferase(Phosphotransferase) domain 1"/>
    <property type="match status" value="1"/>
</dbReference>
<dbReference type="EMBL" id="CP130318">
    <property type="protein sequence ID" value="WNQ08977.1"/>
    <property type="molecule type" value="Genomic_DNA"/>
</dbReference>
<keyword evidence="1" id="KW-0067">ATP-binding</keyword>
<name>A0AA96L8I3_9BACL</name>
<organism evidence="3 4">
    <name type="scientific">Paenibacillus aurantius</name>
    <dbReference type="NCBI Taxonomy" id="2918900"/>
    <lineage>
        <taxon>Bacteria</taxon>
        <taxon>Bacillati</taxon>
        <taxon>Bacillota</taxon>
        <taxon>Bacilli</taxon>
        <taxon>Bacillales</taxon>
        <taxon>Paenibacillaceae</taxon>
        <taxon>Paenibacillus</taxon>
    </lineage>
</organism>
<dbReference type="PANTHER" id="PTHR24347">
    <property type="entry name" value="SERINE/THREONINE-PROTEIN KINASE"/>
    <property type="match status" value="1"/>
</dbReference>
<accession>A0AA96L8I3</accession>
<protein>
    <submittedName>
        <fullName evidence="3">Protein kinase</fullName>
    </submittedName>
</protein>
<evidence type="ECO:0000313" key="4">
    <source>
        <dbReference type="Proteomes" id="UP001305702"/>
    </source>
</evidence>
<keyword evidence="3" id="KW-0418">Kinase</keyword>